<dbReference type="PANTHER" id="PTHR37984:SF5">
    <property type="entry name" value="PROTEIN NYNRIN-LIKE"/>
    <property type="match status" value="1"/>
</dbReference>
<dbReference type="InterPro" id="IPR050951">
    <property type="entry name" value="Retrovirus_Pol_polyprotein"/>
</dbReference>
<dbReference type="Gene3D" id="3.30.70.270">
    <property type="match status" value="1"/>
</dbReference>
<dbReference type="SUPFAM" id="SSF56672">
    <property type="entry name" value="DNA/RNA polymerases"/>
    <property type="match status" value="1"/>
</dbReference>
<protein>
    <submittedName>
        <fullName evidence="2">K02A2.6-like</fullName>
    </submittedName>
</protein>
<accession>A0ABY6KZQ0</accession>
<dbReference type="PANTHER" id="PTHR37984">
    <property type="entry name" value="PROTEIN CBG26694"/>
    <property type="match status" value="1"/>
</dbReference>
<organism evidence="2 3">
    <name type="scientific">Cordylochernes scorpioides</name>
    <dbReference type="NCBI Taxonomy" id="51811"/>
    <lineage>
        <taxon>Eukaryota</taxon>
        <taxon>Metazoa</taxon>
        <taxon>Ecdysozoa</taxon>
        <taxon>Arthropoda</taxon>
        <taxon>Chelicerata</taxon>
        <taxon>Arachnida</taxon>
        <taxon>Pseudoscorpiones</taxon>
        <taxon>Cheliferoidea</taxon>
        <taxon>Chernetidae</taxon>
        <taxon>Cordylochernes</taxon>
    </lineage>
</organism>
<keyword evidence="3" id="KW-1185">Reference proteome</keyword>
<dbReference type="InterPro" id="IPR000477">
    <property type="entry name" value="RT_dom"/>
</dbReference>
<gene>
    <name evidence="2" type="ORF">LAZ67_11003255</name>
</gene>
<evidence type="ECO:0000313" key="2">
    <source>
        <dbReference type="EMBL" id="UYV74367.1"/>
    </source>
</evidence>
<evidence type="ECO:0000259" key="1">
    <source>
        <dbReference type="Pfam" id="PF00078"/>
    </source>
</evidence>
<sequence>MGAVICIFRDWFQDSTAVSETRFLSEMTMSLKTIRRQSRSSRCKKKDTKVLRKCSKTSMEFLAEAPVRSMSVLEYWTYPLPTQQDLFSFLAREKYFSKLYISNVYLQLEVHPSIQPLLTININRGRFIFKRIPFGLTNCPFFQSVMDRELLGIDLVICYIDDVLLSTASVEEHTALLKIIFVWLQNHTFYRYEGYKKSKALQRSQVEIFSGTGELLFWEVYFEFTVTLGAASQAIVGAVEYHLPLSLATDASQIVVKTVLSHVIESQEKSIMFDSGTERIYSQIEMKSLTIN</sequence>
<dbReference type="Proteomes" id="UP001235939">
    <property type="component" value="Chromosome 11"/>
</dbReference>
<feature type="domain" description="Reverse transcriptase" evidence="1">
    <location>
        <begin position="75"/>
        <end position="189"/>
    </location>
</feature>
<name>A0ABY6KZQ0_9ARAC</name>
<proteinExistence type="predicted"/>
<reference evidence="2 3" key="1">
    <citation type="submission" date="2022-01" db="EMBL/GenBank/DDBJ databases">
        <title>A chromosomal length assembly of Cordylochernes scorpioides.</title>
        <authorList>
            <person name="Zeh D."/>
            <person name="Zeh J."/>
        </authorList>
    </citation>
    <scope>NUCLEOTIDE SEQUENCE [LARGE SCALE GENOMIC DNA]</scope>
    <source>
        <strain evidence="2">IN4F17</strain>
        <tissue evidence="2">Whole Body</tissue>
    </source>
</reference>
<dbReference type="Gene3D" id="3.10.10.10">
    <property type="entry name" value="HIV Type 1 Reverse Transcriptase, subunit A, domain 1"/>
    <property type="match status" value="1"/>
</dbReference>
<dbReference type="InterPro" id="IPR043502">
    <property type="entry name" value="DNA/RNA_pol_sf"/>
</dbReference>
<dbReference type="EMBL" id="CP092873">
    <property type="protein sequence ID" value="UYV74367.1"/>
    <property type="molecule type" value="Genomic_DNA"/>
</dbReference>
<dbReference type="InterPro" id="IPR043128">
    <property type="entry name" value="Rev_trsase/Diguanyl_cyclase"/>
</dbReference>
<evidence type="ECO:0000313" key="3">
    <source>
        <dbReference type="Proteomes" id="UP001235939"/>
    </source>
</evidence>
<dbReference type="Pfam" id="PF00078">
    <property type="entry name" value="RVT_1"/>
    <property type="match status" value="1"/>
</dbReference>